<evidence type="ECO:0000313" key="2">
    <source>
        <dbReference type="Proteomes" id="UP000829194"/>
    </source>
</evidence>
<dbReference type="RefSeq" id="WP_187313153.1">
    <property type="nucleotide sequence ID" value="NZ_CP011131.1"/>
</dbReference>
<name>A0ABY3XI33_9GAMM</name>
<evidence type="ECO:0000313" key="1">
    <source>
        <dbReference type="EMBL" id="UNP31271.1"/>
    </source>
</evidence>
<keyword evidence="2" id="KW-1185">Reference proteome</keyword>
<accession>A0ABY3XI33</accession>
<dbReference type="Proteomes" id="UP000829194">
    <property type="component" value="Chromosome"/>
</dbReference>
<reference evidence="1 2" key="1">
    <citation type="submission" date="2022-03" db="EMBL/GenBank/DDBJ databases">
        <title>Complete genome sequence of Lysobacter capsici VKM B-2533 and Lysobacter gummosus 10.1.1, promising sources of lytic agents.</title>
        <authorList>
            <person name="Tarlachkov S.V."/>
            <person name="Kudryakova I.V."/>
            <person name="Afoshin A.S."/>
            <person name="Leontyevskaya E.A."/>
            <person name="Leontyevskaya N.V."/>
        </authorList>
    </citation>
    <scope>NUCLEOTIDE SEQUENCE [LARGE SCALE GENOMIC DNA]</scope>
    <source>
        <strain evidence="1 2">10.1.1</strain>
    </source>
</reference>
<sequence>MRIRKRMAVFWLGMYVFGALVAAIVASLTSKINPAATIFTLALLQLNE</sequence>
<dbReference type="EMBL" id="CP093547">
    <property type="protein sequence ID" value="UNP31271.1"/>
    <property type="molecule type" value="Genomic_DNA"/>
</dbReference>
<proteinExistence type="predicted"/>
<organism evidence="1 2">
    <name type="scientific">Lysobacter gummosus</name>
    <dbReference type="NCBI Taxonomy" id="262324"/>
    <lineage>
        <taxon>Bacteria</taxon>
        <taxon>Pseudomonadati</taxon>
        <taxon>Pseudomonadota</taxon>
        <taxon>Gammaproteobacteria</taxon>
        <taxon>Lysobacterales</taxon>
        <taxon>Lysobacteraceae</taxon>
        <taxon>Lysobacter</taxon>
    </lineage>
</organism>
<gene>
    <name evidence="1" type="ORF">MOV92_08550</name>
</gene>
<protein>
    <submittedName>
        <fullName evidence="1">Uncharacterized protein</fullName>
    </submittedName>
</protein>